<keyword evidence="2" id="KW-0805">Transcription regulation</keyword>
<evidence type="ECO:0000313" key="7">
    <source>
        <dbReference type="EMBL" id="KAK9109174.1"/>
    </source>
</evidence>
<evidence type="ECO:0000256" key="1">
    <source>
        <dbReference type="ARBA" id="ARBA00004123"/>
    </source>
</evidence>
<evidence type="ECO:0000256" key="2">
    <source>
        <dbReference type="ARBA" id="ARBA00023015"/>
    </source>
</evidence>
<evidence type="ECO:0000256" key="5">
    <source>
        <dbReference type="ARBA" id="ARBA00023242"/>
    </source>
</evidence>
<organism evidence="7 8">
    <name type="scientific">Stephania japonica</name>
    <dbReference type="NCBI Taxonomy" id="461633"/>
    <lineage>
        <taxon>Eukaryota</taxon>
        <taxon>Viridiplantae</taxon>
        <taxon>Streptophyta</taxon>
        <taxon>Embryophyta</taxon>
        <taxon>Tracheophyta</taxon>
        <taxon>Spermatophyta</taxon>
        <taxon>Magnoliopsida</taxon>
        <taxon>Ranunculales</taxon>
        <taxon>Menispermaceae</taxon>
        <taxon>Menispermoideae</taxon>
        <taxon>Cissampelideae</taxon>
        <taxon>Stephania</taxon>
    </lineage>
</organism>
<dbReference type="InterPro" id="IPR015300">
    <property type="entry name" value="DNA-bd_pseudobarrel_sf"/>
</dbReference>
<feature type="domain" description="TF-B3" evidence="6">
    <location>
        <begin position="115"/>
        <end position="211"/>
    </location>
</feature>
<dbReference type="PANTHER" id="PTHR31391">
    <property type="entry name" value="B3 DOMAIN-CONTAINING PROTEIN OS11G0197600-RELATED"/>
    <property type="match status" value="1"/>
</dbReference>
<keyword evidence="5" id="KW-0539">Nucleus</keyword>
<dbReference type="CDD" id="cd10017">
    <property type="entry name" value="B3_DNA"/>
    <property type="match status" value="1"/>
</dbReference>
<dbReference type="SMART" id="SM01019">
    <property type="entry name" value="B3"/>
    <property type="match status" value="1"/>
</dbReference>
<evidence type="ECO:0000256" key="3">
    <source>
        <dbReference type="ARBA" id="ARBA00023125"/>
    </source>
</evidence>
<proteinExistence type="predicted"/>
<keyword evidence="3" id="KW-0238">DNA-binding</keyword>
<dbReference type="InterPro" id="IPR044837">
    <property type="entry name" value="REM16-like"/>
</dbReference>
<dbReference type="Pfam" id="PF02362">
    <property type="entry name" value="B3"/>
    <property type="match status" value="1"/>
</dbReference>
<dbReference type="GO" id="GO:0003677">
    <property type="term" value="F:DNA binding"/>
    <property type="evidence" value="ECO:0007669"/>
    <property type="project" value="UniProtKB-KW"/>
</dbReference>
<dbReference type="PANTHER" id="PTHR31391:SF4">
    <property type="entry name" value="B3 DOMAIN-CONTAINING PROTEIN OS03G0184500"/>
    <property type="match status" value="1"/>
</dbReference>
<evidence type="ECO:0000313" key="8">
    <source>
        <dbReference type="Proteomes" id="UP001417504"/>
    </source>
</evidence>
<protein>
    <recommendedName>
        <fullName evidence="6">TF-B3 domain-containing protein</fullName>
    </recommendedName>
</protein>
<dbReference type="EMBL" id="JBBNAE010000007">
    <property type="protein sequence ID" value="KAK9109174.1"/>
    <property type="molecule type" value="Genomic_DNA"/>
</dbReference>
<reference evidence="7 8" key="1">
    <citation type="submission" date="2024-01" db="EMBL/GenBank/DDBJ databases">
        <title>Genome assemblies of Stephania.</title>
        <authorList>
            <person name="Yang L."/>
        </authorList>
    </citation>
    <scope>NUCLEOTIDE SEQUENCE [LARGE SCALE GENOMIC DNA]</scope>
    <source>
        <strain evidence="7">QJT</strain>
        <tissue evidence="7">Leaf</tissue>
    </source>
</reference>
<keyword evidence="4" id="KW-0804">Transcription</keyword>
<name>A0AAP0I5T2_9MAGN</name>
<dbReference type="SUPFAM" id="SSF101936">
    <property type="entry name" value="DNA-binding pseudobarrel domain"/>
    <property type="match status" value="1"/>
</dbReference>
<evidence type="ECO:0000259" key="6">
    <source>
        <dbReference type="PROSITE" id="PS50863"/>
    </source>
</evidence>
<dbReference type="Gene3D" id="2.40.330.10">
    <property type="entry name" value="DNA-binding pseudobarrel domain"/>
    <property type="match status" value="1"/>
</dbReference>
<comment type="caution">
    <text evidence="7">The sequence shown here is derived from an EMBL/GenBank/DDBJ whole genome shotgun (WGS) entry which is preliminary data.</text>
</comment>
<dbReference type="PROSITE" id="PS50863">
    <property type="entry name" value="B3"/>
    <property type="match status" value="1"/>
</dbReference>
<dbReference type="GO" id="GO:0005634">
    <property type="term" value="C:nucleus"/>
    <property type="evidence" value="ECO:0007669"/>
    <property type="project" value="UniProtKB-SubCell"/>
</dbReference>
<evidence type="ECO:0000256" key="4">
    <source>
        <dbReference type="ARBA" id="ARBA00023163"/>
    </source>
</evidence>
<dbReference type="AlphaFoldDB" id="A0AAP0I5T2"/>
<keyword evidence="8" id="KW-1185">Reference proteome</keyword>
<dbReference type="Proteomes" id="UP001417504">
    <property type="component" value="Unassembled WGS sequence"/>
</dbReference>
<accession>A0AAP0I5T2</accession>
<comment type="subcellular location">
    <subcellularLocation>
        <location evidence="1">Nucleus</location>
    </subcellularLocation>
</comment>
<sequence>MVKAKTSYEEFRTHRLEENKKRMEDLNLTQLAKSILSASPKRSGTSPRAIDLPSTDIVPNLTNLHLLGVGFYLKKPRYSKRGQFNGVYASDEARQIAIDRAEELQSSLGDELPSFVKPMVRSHVTGCFWLGLPAKFCKDYMPKDTETVMLVDENGDEYPTIFISRRTGLSGEWKAFSLAHDLADGDALIFQLVEPTTLKGEQLDFFICVQVWDQNTGSTLRPIALGLLRQRKEEDTHEIKICGNPMTVESKIPHEEMDELAAVENDINDLR</sequence>
<dbReference type="InterPro" id="IPR003340">
    <property type="entry name" value="B3_DNA-bd"/>
</dbReference>
<gene>
    <name evidence="7" type="ORF">Sjap_017234</name>
</gene>